<dbReference type="EMBL" id="JOJR01001545">
    <property type="protein sequence ID" value="RCN30480.1"/>
    <property type="molecule type" value="Genomic_DNA"/>
</dbReference>
<dbReference type="Gene3D" id="2.10.25.10">
    <property type="entry name" value="Laminin"/>
    <property type="match status" value="1"/>
</dbReference>
<dbReference type="InterPro" id="IPR036084">
    <property type="entry name" value="Ser_inhib-like_sf"/>
</dbReference>
<dbReference type="SUPFAM" id="SSF57567">
    <property type="entry name" value="Serine protease inhibitors"/>
    <property type="match status" value="1"/>
</dbReference>
<dbReference type="GO" id="GO:0004867">
    <property type="term" value="F:serine-type endopeptidase inhibitor activity"/>
    <property type="evidence" value="ECO:0007669"/>
    <property type="project" value="UniProtKB-KW"/>
</dbReference>
<dbReference type="AlphaFoldDB" id="A0A368FHW3"/>
<evidence type="ECO:0000313" key="4">
    <source>
        <dbReference type="Proteomes" id="UP000252519"/>
    </source>
</evidence>
<evidence type="ECO:0000313" key="3">
    <source>
        <dbReference type="EMBL" id="RCN30480.1"/>
    </source>
</evidence>
<organism evidence="3 4">
    <name type="scientific">Ancylostoma caninum</name>
    <name type="common">Dog hookworm</name>
    <dbReference type="NCBI Taxonomy" id="29170"/>
    <lineage>
        <taxon>Eukaryota</taxon>
        <taxon>Metazoa</taxon>
        <taxon>Ecdysozoa</taxon>
        <taxon>Nematoda</taxon>
        <taxon>Chromadorea</taxon>
        <taxon>Rhabditida</taxon>
        <taxon>Rhabditina</taxon>
        <taxon>Rhabditomorpha</taxon>
        <taxon>Strongyloidea</taxon>
        <taxon>Ancylostomatidae</taxon>
        <taxon>Ancylostomatinae</taxon>
        <taxon>Ancylostoma</taxon>
    </lineage>
</organism>
<dbReference type="Pfam" id="PF01826">
    <property type="entry name" value="TIL"/>
    <property type="match status" value="1"/>
</dbReference>
<comment type="caution">
    <text evidence="3">The sequence shown here is derived from an EMBL/GenBank/DDBJ whole genome shotgun (WGS) entry which is preliminary data.</text>
</comment>
<keyword evidence="4" id="KW-1185">Reference proteome</keyword>
<evidence type="ECO:0000259" key="2">
    <source>
        <dbReference type="Pfam" id="PF01826"/>
    </source>
</evidence>
<name>A0A368FHW3_ANCCA</name>
<feature type="domain" description="TIL" evidence="2">
    <location>
        <begin position="28"/>
        <end position="84"/>
    </location>
</feature>
<reference evidence="3 4" key="1">
    <citation type="submission" date="2014-10" db="EMBL/GenBank/DDBJ databases">
        <title>Draft genome of the hookworm Ancylostoma caninum.</title>
        <authorList>
            <person name="Mitreva M."/>
        </authorList>
    </citation>
    <scope>NUCLEOTIDE SEQUENCE [LARGE SCALE GENOMIC DNA]</scope>
    <source>
        <strain evidence="3 4">Baltimore</strain>
    </source>
</reference>
<gene>
    <name evidence="3" type="ORF">ANCCAN_23744</name>
</gene>
<keyword evidence="1" id="KW-0646">Protease inhibitor</keyword>
<sequence>MDFRSIYIWFFVISECSGKAVEKQVLNCGDNERPEICGNLKECEGKCSGEDKICSRACYGPKVCVCEEGFFRDDYGNCVEEEECDDMEIITFAPN</sequence>
<dbReference type="CDD" id="cd19941">
    <property type="entry name" value="TIL"/>
    <property type="match status" value="1"/>
</dbReference>
<protein>
    <submittedName>
        <fullName evidence="3">Trypsin Inhibitor like cysteine rich domain protein</fullName>
    </submittedName>
</protein>
<dbReference type="OrthoDB" id="5856709at2759"/>
<dbReference type="InterPro" id="IPR002919">
    <property type="entry name" value="TIL_dom"/>
</dbReference>
<keyword evidence="1" id="KW-0722">Serine protease inhibitor</keyword>
<accession>A0A368FHW3</accession>
<evidence type="ECO:0000256" key="1">
    <source>
        <dbReference type="ARBA" id="ARBA00022900"/>
    </source>
</evidence>
<dbReference type="Proteomes" id="UP000252519">
    <property type="component" value="Unassembled WGS sequence"/>
</dbReference>
<proteinExistence type="predicted"/>